<feature type="non-terminal residue" evidence="3">
    <location>
        <position position="1"/>
    </location>
</feature>
<dbReference type="InterPro" id="IPR007730">
    <property type="entry name" value="SPOR-like_dom"/>
</dbReference>
<dbReference type="PROSITE" id="PS51724">
    <property type="entry name" value="SPOR"/>
    <property type="match status" value="1"/>
</dbReference>
<reference evidence="3" key="1">
    <citation type="journal article" date="2014" name="Front. Microbiol.">
        <title>High frequency of phylogenetically diverse reductive dehalogenase-homologous genes in deep subseafloor sedimentary metagenomes.</title>
        <authorList>
            <person name="Kawai M."/>
            <person name="Futagami T."/>
            <person name="Toyoda A."/>
            <person name="Takaki Y."/>
            <person name="Nishi S."/>
            <person name="Hori S."/>
            <person name="Arai W."/>
            <person name="Tsubouchi T."/>
            <person name="Morono Y."/>
            <person name="Uchiyama I."/>
            <person name="Ito T."/>
            <person name="Fujiyama A."/>
            <person name="Inagaki F."/>
            <person name="Takami H."/>
        </authorList>
    </citation>
    <scope>NUCLEOTIDE SEQUENCE</scope>
    <source>
        <strain evidence="3">Expedition CK06-06</strain>
    </source>
</reference>
<dbReference type="Gene3D" id="3.30.70.1070">
    <property type="entry name" value="Sporulation related repeat"/>
    <property type="match status" value="1"/>
</dbReference>
<proteinExistence type="predicted"/>
<feature type="compositionally biased region" description="Low complexity" evidence="1">
    <location>
        <begin position="49"/>
        <end position="62"/>
    </location>
</feature>
<evidence type="ECO:0000256" key="1">
    <source>
        <dbReference type="SAM" id="MobiDB-lite"/>
    </source>
</evidence>
<sequence>DTAQSMKWFREAAANGDPVSAGIVADFERSGVLIRADGSEALIASAERSQSAIPPIESSPAPDIDEKDVGGRFSGPQQAADSGEDWIRLREPDHYTIQVIALSRPEKLHDYIGQHSEWSPFAIYRQGRYEQPLWVLVQGDYPDVSAARLALGNFPEDIQTRDKLWIRRFVMVQGLLE</sequence>
<organism evidence="3">
    <name type="scientific">marine sediment metagenome</name>
    <dbReference type="NCBI Taxonomy" id="412755"/>
    <lineage>
        <taxon>unclassified sequences</taxon>
        <taxon>metagenomes</taxon>
        <taxon>ecological metagenomes</taxon>
    </lineage>
</organism>
<feature type="domain" description="SPOR" evidence="2">
    <location>
        <begin position="89"/>
        <end position="168"/>
    </location>
</feature>
<comment type="caution">
    <text evidence="3">The sequence shown here is derived from an EMBL/GenBank/DDBJ whole genome shotgun (WGS) entry which is preliminary data.</text>
</comment>
<evidence type="ECO:0000313" key="3">
    <source>
        <dbReference type="EMBL" id="GAG91650.1"/>
    </source>
</evidence>
<dbReference type="EMBL" id="BART01028631">
    <property type="protein sequence ID" value="GAG91650.1"/>
    <property type="molecule type" value="Genomic_DNA"/>
</dbReference>
<evidence type="ECO:0000259" key="2">
    <source>
        <dbReference type="PROSITE" id="PS51724"/>
    </source>
</evidence>
<dbReference type="GO" id="GO:0042834">
    <property type="term" value="F:peptidoglycan binding"/>
    <property type="evidence" value="ECO:0007669"/>
    <property type="project" value="InterPro"/>
</dbReference>
<accession>X1B977</accession>
<dbReference type="AlphaFoldDB" id="X1B977"/>
<name>X1B977_9ZZZZ</name>
<protein>
    <recommendedName>
        <fullName evidence="2">SPOR domain-containing protein</fullName>
    </recommendedName>
</protein>
<feature type="region of interest" description="Disordered" evidence="1">
    <location>
        <begin position="46"/>
        <end position="82"/>
    </location>
</feature>
<dbReference type="InterPro" id="IPR036680">
    <property type="entry name" value="SPOR-like_sf"/>
</dbReference>
<gene>
    <name evidence="3" type="ORF">S01H4_50429</name>
</gene>